<comment type="caution">
    <text evidence="2">The sequence shown here is derived from an EMBL/GenBank/DDBJ whole genome shotgun (WGS) entry which is preliminary data.</text>
</comment>
<accession>A0A4U5N305</accession>
<evidence type="ECO:0000313" key="2">
    <source>
        <dbReference type="EMBL" id="TKR76711.1"/>
    </source>
</evidence>
<organism evidence="2 3">
    <name type="scientific">Steinernema carpocapsae</name>
    <name type="common">Entomopathogenic nematode</name>
    <dbReference type="NCBI Taxonomy" id="34508"/>
    <lineage>
        <taxon>Eukaryota</taxon>
        <taxon>Metazoa</taxon>
        <taxon>Ecdysozoa</taxon>
        <taxon>Nematoda</taxon>
        <taxon>Chromadorea</taxon>
        <taxon>Rhabditida</taxon>
        <taxon>Tylenchina</taxon>
        <taxon>Panagrolaimomorpha</taxon>
        <taxon>Strongyloidoidea</taxon>
        <taxon>Steinernematidae</taxon>
        <taxon>Steinernema</taxon>
    </lineage>
</organism>
<protein>
    <submittedName>
        <fullName evidence="2">Uncharacterized protein</fullName>
    </submittedName>
</protein>
<keyword evidence="1" id="KW-0175">Coiled coil</keyword>
<evidence type="ECO:0000313" key="3">
    <source>
        <dbReference type="Proteomes" id="UP000298663"/>
    </source>
</evidence>
<proteinExistence type="predicted"/>
<sequence>MTGAATLGDSGCLISCRSACSIANYESGVTVLVSSIWRNFVSGACGESLPSSRLCSASRSPSFAARRRFAVSDFRISRFSVSIFEISGSFVLRRPLASLWKRYARSLPVSLTDSLRSRPVGTFYKSNGMLKKPRIEDRFSENAGSLKLQQQLKKLTAASKFTDTEGLIEREEVEGQTDFRIAPFLEMPDDDAASGDPDLPVLPIEEDENLPPRTVDETFWLETTTALERRIAEVNADNEKIRRIIGEKRTREEAMKARKDGKLAELEARIEAAKVEARKQRKKVEEEENQGKS</sequence>
<keyword evidence="3" id="KW-1185">Reference proteome</keyword>
<evidence type="ECO:0000256" key="1">
    <source>
        <dbReference type="SAM" id="Coils"/>
    </source>
</evidence>
<dbReference type="Proteomes" id="UP000298663">
    <property type="component" value="Unassembled WGS sequence"/>
</dbReference>
<feature type="coiled-coil region" evidence="1">
    <location>
        <begin position="256"/>
        <end position="290"/>
    </location>
</feature>
<gene>
    <name evidence="2" type="ORF">L596_017817</name>
</gene>
<dbReference type="EMBL" id="AZBU02000005">
    <property type="protein sequence ID" value="TKR76711.1"/>
    <property type="molecule type" value="Genomic_DNA"/>
</dbReference>
<reference evidence="2 3" key="2">
    <citation type="journal article" date="2019" name="G3 (Bethesda)">
        <title>Hybrid Assembly of the Genome of the Entomopathogenic Nematode Steinernema carpocapsae Identifies the X-Chromosome.</title>
        <authorList>
            <person name="Serra L."/>
            <person name="Macchietto M."/>
            <person name="Macias-Munoz A."/>
            <person name="McGill C.J."/>
            <person name="Rodriguez I.M."/>
            <person name="Rodriguez B."/>
            <person name="Murad R."/>
            <person name="Mortazavi A."/>
        </authorList>
    </citation>
    <scope>NUCLEOTIDE SEQUENCE [LARGE SCALE GENOMIC DNA]</scope>
    <source>
        <strain evidence="2 3">ALL</strain>
    </source>
</reference>
<reference evidence="2 3" key="1">
    <citation type="journal article" date="2015" name="Genome Biol.">
        <title>Comparative genomics of Steinernema reveals deeply conserved gene regulatory networks.</title>
        <authorList>
            <person name="Dillman A.R."/>
            <person name="Macchietto M."/>
            <person name="Porter C.F."/>
            <person name="Rogers A."/>
            <person name="Williams B."/>
            <person name="Antoshechkin I."/>
            <person name="Lee M.M."/>
            <person name="Goodwin Z."/>
            <person name="Lu X."/>
            <person name="Lewis E.E."/>
            <person name="Goodrich-Blair H."/>
            <person name="Stock S.P."/>
            <person name="Adams B.J."/>
            <person name="Sternberg P.W."/>
            <person name="Mortazavi A."/>
        </authorList>
    </citation>
    <scope>NUCLEOTIDE SEQUENCE [LARGE SCALE GENOMIC DNA]</scope>
    <source>
        <strain evidence="2 3">ALL</strain>
    </source>
</reference>
<dbReference type="AlphaFoldDB" id="A0A4U5N305"/>
<name>A0A4U5N305_STECR</name>